<dbReference type="GO" id="GO:0005085">
    <property type="term" value="F:guanyl-nucleotide exchange factor activity"/>
    <property type="evidence" value="ECO:0007669"/>
    <property type="project" value="InterPro"/>
</dbReference>
<dbReference type="PROSITE" id="PS50003">
    <property type="entry name" value="PH_DOMAIN"/>
    <property type="match status" value="1"/>
</dbReference>
<dbReference type="SMART" id="SM00233">
    <property type="entry name" value="PH"/>
    <property type="match status" value="1"/>
</dbReference>
<dbReference type="GO" id="GO:0007032">
    <property type="term" value="P:endosome organization"/>
    <property type="evidence" value="ECO:0007669"/>
    <property type="project" value="TreeGrafter"/>
</dbReference>
<organism evidence="4 5">
    <name type="scientific">Folsomia candida</name>
    <name type="common">Springtail</name>
    <dbReference type="NCBI Taxonomy" id="158441"/>
    <lineage>
        <taxon>Eukaryota</taxon>
        <taxon>Metazoa</taxon>
        <taxon>Ecdysozoa</taxon>
        <taxon>Arthropoda</taxon>
        <taxon>Hexapoda</taxon>
        <taxon>Collembola</taxon>
        <taxon>Entomobryomorpha</taxon>
        <taxon>Isotomoidea</taxon>
        <taxon>Isotomidae</taxon>
        <taxon>Proisotominae</taxon>
        <taxon>Folsomia</taxon>
    </lineage>
</organism>
<dbReference type="STRING" id="158441.A0A226E4U4"/>
<dbReference type="GO" id="GO:0005769">
    <property type="term" value="C:early endosome"/>
    <property type="evidence" value="ECO:0007669"/>
    <property type="project" value="TreeGrafter"/>
</dbReference>
<dbReference type="InterPro" id="IPR045188">
    <property type="entry name" value="Boi1/Boi2-like"/>
</dbReference>
<dbReference type="Pfam" id="PF00169">
    <property type="entry name" value="PH"/>
    <property type="match status" value="1"/>
</dbReference>
<evidence type="ECO:0000259" key="3">
    <source>
        <dbReference type="PROSITE" id="PS50010"/>
    </source>
</evidence>
<reference evidence="4 5" key="1">
    <citation type="submission" date="2015-12" db="EMBL/GenBank/DDBJ databases">
        <title>The genome of Folsomia candida.</title>
        <authorList>
            <person name="Faddeeva A."/>
            <person name="Derks M.F."/>
            <person name="Anvar Y."/>
            <person name="Smit S."/>
            <person name="Van Straalen N."/>
            <person name="Roelofs D."/>
        </authorList>
    </citation>
    <scope>NUCLEOTIDE SEQUENCE [LARGE SCALE GENOMIC DNA]</scope>
    <source>
        <strain evidence="4 5">VU population</strain>
        <tissue evidence="4">Whole body</tissue>
    </source>
</reference>
<dbReference type="AlphaFoldDB" id="A0A226E4U4"/>
<protein>
    <submittedName>
        <fullName evidence="4">Ras-specific guanine nucleotide-releasing factor 1</fullName>
    </submittedName>
</protein>
<dbReference type="PANTHER" id="PTHR22902:SF27">
    <property type="entry name" value="PLECKSTRIN HOMOLOGY DOMAIN-CONTAINING FAMILY A MEMBER 3"/>
    <property type="match status" value="1"/>
</dbReference>
<dbReference type="GO" id="GO:0001881">
    <property type="term" value="P:receptor recycling"/>
    <property type="evidence" value="ECO:0007669"/>
    <property type="project" value="TreeGrafter"/>
</dbReference>
<dbReference type="PROSITE" id="PS50010">
    <property type="entry name" value="DH_2"/>
    <property type="match status" value="1"/>
</dbReference>
<dbReference type="InterPro" id="IPR000219">
    <property type="entry name" value="DH_dom"/>
</dbReference>
<accession>A0A226E4U4</accession>
<feature type="domain" description="DH" evidence="3">
    <location>
        <begin position="243"/>
        <end position="332"/>
    </location>
</feature>
<dbReference type="GO" id="GO:0005829">
    <property type="term" value="C:cytosol"/>
    <property type="evidence" value="ECO:0007669"/>
    <property type="project" value="GOC"/>
</dbReference>
<dbReference type="GO" id="GO:0042147">
    <property type="term" value="P:retrograde transport, endosome to Golgi"/>
    <property type="evidence" value="ECO:0007669"/>
    <property type="project" value="TreeGrafter"/>
</dbReference>
<dbReference type="PANTHER" id="PTHR22902">
    <property type="entry name" value="SESQUIPEDALIAN"/>
    <property type="match status" value="1"/>
</dbReference>
<dbReference type="Gene3D" id="2.30.29.30">
    <property type="entry name" value="Pleckstrin-homology domain (PH domain)/Phosphotyrosine-binding domain (PTB)"/>
    <property type="match status" value="1"/>
</dbReference>
<dbReference type="Gene3D" id="1.20.900.10">
    <property type="entry name" value="Dbl homology (DH) domain"/>
    <property type="match status" value="1"/>
</dbReference>
<feature type="domain" description="PH" evidence="2">
    <location>
        <begin position="34"/>
        <end position="131"/>
    </location>
</feature>
<dbReference type="OMA" id="SECKAWI"/>
<dbReference type="SUPFAM" id="SSF50729">
    <property type="entry name" value="PH domain-like"/>
    <property type="match status" value="1"/>
</dbReference>
<comment type="caution">
    <text evidence="4">The sequence shown here is derived from an EMBL/GenBank/DDBJ whole genome shotgun (WGS) entry which is preliminary data.</text>
</comment>
<dbReference type="GO" id="GO:0005802">
    <property type="term" value="C:trans-Golgi network"/>
    <property type="evidence" value="ECO:0007669"/>
    <property type="project" value="TreeGrafter"/>
</dbReference>
<keyword evidence="1" id="KW-0597">Phosphoprotein</keyword>
<proteinExistence type="predicted"/>
<gene>
    <name evidence="4" type="ORF">Fcan01_13349</name>
</gene>
<keyword evidence="5" id="KW-1185">Reference proteome</keyword>
<dbReference type="SUPFAM" id="SSF48065">
    <property type="entry name" value="DBL homology domain (DH-domain)"/>
    <property type="match status" value="1"/>
</dbReference>
<evidence type="ECO:0000313" key="4">
    <source>
        <dbReference type="EMBL" id="OXA52308.1"/>
    </source>
</evidence>
<dbReference type="PROSITE" id="PS50096">
    <property type="entry name" value="IQ"/>
    <property type="match status" value="1"/>
</dbReference>
<name>A0A226E4U4_FOLCA</name>
<evidence type="ECO:0000259" key="2">
    <source>
        <dbReference type="PROSITE" id="PS50003"/>
    </source>
</evidence>
<dbReference type="OrthoDB" id="10254377at2759"/>
<dbReference type="InterPro" id="IPR011993">
    <property type="entry name" value="PH-like_dom_sf"/>
</dbReference>
<dbReference type="Proteomes" id="UP000198287">
    <property type="component" value="Unassembled WGS sequence"/>
</dbReference>
<dbReference type="InterPro" id="IPR001849">
    <property type="entry name" value="PH_domain"/>
</dbReference>
<evidence type="ECO:0000256" key="1">
    <source>
        <dbReference type="ARBA" id="ARBA00022553"/>
    </source>
</evidence>
<dbReference type="GO" id="GO:0055037">
    <property type="term" value="C:recycling endosome"/>
    <property type="evidence" value="ECO:0007669"/>
    <property type="project" value="TreeGrafter"/>
</dbReference>
<sequence>MERVNSIMHSPKIQRSIRINDSQIIMLAEKARFDNAMSGFLYKKSSGAGKWTRRYFILFQNLMFYFEAENGVRPSGVIMLEGCYCERLILKDKLYSFGITYRRENLRHYELRAESESECKAWIDAVRVASFNKLLLQKEELEQKYLHLVQIVESEKTAKWQYTVQCEQLASEIKKLRSELCALKKEWRFGGGAQTSLTTGLDSEDLKKIKKVQSFFRGWLCRRRWKQIVEEYIRSPHAEAMRKRNSLVFRMVEAEEEYVEQLEIVVSGFLRPMRMAASSKTPPVTHEDVSSIYLNVETVLFLHQIFLKGLTARIDSWPTLVLGIGKYPLPTR</sequence>
<dbReference type="EMBL" id="LNIX01000007">
    <property type="protein sequence ID" value="OXA52308.1"/>
    <property type="molecule type" value="Genomic_DNA"/>
</dbReference>
<evidence type="ECO:0000313" key="5">
    <source>
        <dbReference type="Proteomes" id="UP000198287"/>
    </source>
</evidence>
<dbReference type="InterPro" id="IPR035899">
    <property type="entry name" value="DBL_dom_sf"/>
</dbReference>
<dbReference type="Pfam" id="PF00621">
    <property type="entry name" value="RhoGEF"/>
    <property type="match status" value="1"/>
</dbReference>